<dbReference type="Gene3D" id="2.10.109.10">
    <property type="entry name" value="Umud Fragment, subunit A"/>
    <property type="match status" value="1"/>
</dbReference>
<dbReference type="Proteomes" id="UP001225072">
    <property type="component" value="Unassembled WGS sequence"/>
</dbReference>
<dbReference type="RefSeq" id="WP_307451352.1">
    <property type="nucleotide sequence ID" value="NZ_JAUTAL010000001.1"/>
</dbReference>
<keyword evidence="3" id="KW-1185">Reference proteome</keyword>
<dbReference type="InterPro" id="IPR036286">
    <property type="entry name" value="LexA/Signal_pep-like_sf"/>
</dbReference>
<evidence type="ECO:0000259" key="1">
    <source>
        <dbReference type="Pfam" id="PF00717"/>
    </source>
</evidence>
<dbReference type="EMBL" id="JAUTAL010000001">
    <property type="protein sequence ID" value="MDQ1097665.1"/>
    <property type="molecule type" value="Genomic_DNA"/>
</dbReference>
<evidence type="ECO:0000313" key="2">
    <source>
        <dbReference type="EMBL" id="MDQ1097665.1"/>
    </source>
</evidence>
<reference evidence="2 3" key="1">
    <citation type="submission" date="2023-07" db="EMBL/GenBank/DDBJ databases">
        <title>Functional and genomic diversity of the sorghum phyllosphere microbiome.</title>
        <authorList>
            <person name="Shade A."/>
        </authorList>
    </citation>
    <scope>NUCLEOTIDE SEQUENCE [LARGE SCALE GENOMIC DNA]</scope>
    <source>
        <strain evidence="2 3">SORGH_AS_1064</strain>
    </source>
</reference>
<sequence length="151" mass="17563">MGYINGYADPEYIESLQYMSLPFLRNGKYRAFPAEGDSMPPFKDGTYIIGEFVEELSELKVDKTYLIVTQGGLVYKSLEKINPDSITVRSKNTFYETYDILFSEILEVWKFVKALTDEYELIDLTNNVVKDMFLSLKEDMKKMREELKGKS</sequence>
<name>A0ABU0TKU3_9FLAO</name>
<comment type="caution">
    <text evidence="2">The sequence shown here is derived from an EMBL/GenBank/DDBJ whole genome shotgun (WGS) entry which is preliminary data.</text>
</comment>
<dbReference type="Pfam" id="PF00717">
    <property type="entry name" value="Peptidase_S24"/>
    <property type="match status" value="1"/>
</dbReference>
<organism evidence="2 3">
    <name type="scientific">Chryseobacterium camelliae</name>
    <dbReference type="NCBI Taxonomy" id="1265445"/>
    <lineage>
        <taxon>Bacteria</taxon>
        <taxon>Pseudomonadati</taxon>
        <taxon>Bacteroidota</taxon>
        <taxon>Flavobacteriia</taxon>
        <taxon>Flavobacteriales</taxon>
        <taxon>Weeksellaceae</taxon>
        <taxon>Chryseobacterium group</taxon>
        <taxon>Chryseobacterium</taxon>
    </lineage>
</organism>
<feature type="domain" description="Peptidase S24/S26A/S26B/S26C" evidence="1">
    <location>
        <begin position="7"/>
        <end position="102"/>
    </location>
</feature>
<accession>A0ABU0TKU3</accession>
<dbReference type="InterPro" id="IPR039418">
    <property type="entry name" value="LexA-like"/>
</dbReference>
<evidence type="ECO:0000313" key="3">
    <source>
        <dbReference type="Proteomes" id="UP001225072"/>
    </source>
</evidence>
<protein>
    <recommendedName>
        <fullName evidence="1">Peptidase S24/S26A/S26B/S26C domain-containing protein</fullName>
    </recommendedName>
</protein>
<proteinExistence type="predicted"/>
<dbReference type="SUPFAM" id="SSF51306">
    <property type="entry name" value="LexA/Signal peptidase"/>
    <property type="match status" value="1"/>
</dbReference>
<dbReference type="CDD" id="cd06529">
    <property type="entry name" value="S24_LexA-like"/>
    <property type="match status" value="1"/>
</dbReference>
<dbReference type="InterPro" id="IPR015927">
    <property type="entry name" value="Peptidase_S24_S26A/B/C"/>
</dbReference>
<gene>
    <name evidence="2" type="ORF">QE404_002812</name>
</gene>